<accession>A0ABV5S3Q8</accession>
<keyword evidence="1" id="KW-1133">Transmembrane helix</keyword>
<proteinExistence type="predicted"/>
<feature type="transmembrane region" description="Helical" evidence="1">
    <location>
        <begin position="121"/>
        <end position="142"/>
    </location>
</feature>
<reference evidence="2 3" key="1">
    <citation type="submission" date="2024-09" db="EMBL/GenBank/DDBJ databases">
        <authorList>
            <person name="Sun Q."/>
            <person name="Mori K."/>
        </authorList>
    </citation>
    <scope>NUCLEOTIDE SEQUENCE [LARGE SCALE GENOMIC DNA]</scope>
    <source>
        <strain evidence="2 3">JCM 3143</strain>
    </source>
</reference>
<dbReference type="Proteomes" id="UP001589532">
    <property type="component" value="Unassembled WGS sequence"/>
</dbReference>
<organism evidence="2 3">
    <name type="scientific">Nonomuraea helvata</name>
    <dbReference type="NCBI Taxonomy" id="37484"/>
    <lineage>
        <taxon>Bacteria</taxon>
        <taxon>Bacillati</taxon>
        <taxon>Actinomycetota</taxon>
        <taxon>Actinomycetes</taxon>
        <taxon>Streptosporangiales</taxon>
        <taxon>Streptosporangiaceae</taxon>
        <taxon>Nonomuraea</taxon>
    </lineage>
</organism>
<protein>
    <submittedName>
        <fullName evidence="2">Uncharacterized protein</fullName>
    </submittedName>
</protein>
<evidence type="ECO:0000313" key="3">
    <source>
        <dbReference type="Proteomes" id="UP001589532"/>
    </source>
</evidence>
<evidence type="ECO:0000256" key="1">
    <source>
        <dbReference type="SAM" id="Phobius"/>
    </source>
</evidence>
<gene>
    <name evidence="2" type="ORF">ACFFSA_19235</name>
</gene>
<comment type="caution">
    <text evidence="2">The sequence shown here is derived from an EMBL/GenBank/DDBJ whole genome shotgun (WGS) entry which is preliminary data.</text>
</comment>
<feature type="transmembrane region" description="Helical" evidence="1">
    <location>
        <begin position="23"/>
        <end position="44"/>
    </location>
</feature>
<dbReference type="RefSeq" id="WP_344994971.1">
    <property type="nucleotide sequence ID" value="NZ_BAAAXV010000008.1"/>
</dbReference>
<keyword evidence="1" id="KW-0472">Membrane</keyword>
<dbReference type="EMBL" id="JBHMBW010000015">
    <property type="protein sequence ID" value="MFB9625226.1"/>
    <property type="molecule type" value="Genomic_DNA"/>
</dbReference>
<keyword evidence="3" id="KW-1185">Reference proteome</keyword>
<name>A0ABV5S3Q8_9ACTN</name>
<keyword evidence="1" id="KW-0812">Transmembrane</keyword>
<sequence>MTEYLPDLSFVTPDRRGRGPGPVGRVVLVLLWLAIGVLPSVLAVPDLRLATGRTGTPGTLRVVSCADLGHGRYDCRGRFTPDSGGPVVKVAASPDSDAGDVTRARLTPEGDRAVPAGTKGVLAALTLPAVGFGGLGFLPYVIMYWAGARRRRAAVAGGLLVTAAGAALAVIGMVAAYS</sequence>
<evidence type="ECO:0000313" key="2">
    <source>
        <dbReference type="EMBL" id="MFB9625226.1"/>
    </source>
</evidence>
<feature type="transmembrane region" description="Helical" evidence="1">
    <location>
        <begin position="154"/>
        <end position="177"/>
    </location>
</feature>